<comment type="caution">
    <text evidence="1">The sequence shown here is derived from an EMBL/GenBank/DDBJ whole genome shotgun (WGS) entry which is preliminary data.</text>
</comment>
<organism evidence="1 2">
    <name type="scientific">Desmophyllum pertusum</name>
    <dbReference type="NCBI Taxonomy" id="174260"/>
    <lineage>
        <taxon>Eukaryota</taxon>
        <taxon>Metazoa</taxon>
        <taxon>Cnidaria</taxon>
        <taxon>Anthozoa</taxon>
        <taxon>Hexacorallia</taxon>
        <taxon>Scleractinia</taxon>
        <taxon>Caryophylliina</taxon>
        <taxon>Caryophylliidae</taxon>
        <taxon>Desmophyllum</taxon>
    </lineage>
</organism>
<sequence>MARLPHVSEHEFSQDEVRYLEREGRDYCLAHGMVYKDSKGDIQHIPFTLFPSPFPQKLFTAAREVQTDFNLLVHKVSQDYEFTKKALLSTVAADPFTSRLFDIYEKVWEQGNAESISLGIFRSDYMIDTSGGLHEKCCSCSAGNNNAADPIYIKQVEMNTIALGGISFSCLVPNMH</sequence>
<protein>
    <recommendedName>
        <fullName evidence="3">Glutathione synthase</fullName>
    </recommendedName>
</protein>
<gene>
    <name evidence="1" type="ORF">OS493_038799</name>
</gene>
<dbReference type="EMBL" id="MU825517">
    <property type="protein sequence ID" value="KAJ7388284.1"/>
    <property type="molecule type" value="Genomic_DNA"/>
</dbReference>
<dbReference type="Gene3D" id="3.30.1490.80">
    <property type="match status" value="1"/>
</dbReference>
<keyword evidence="2" id="KW-1185">Reference proteome</keyword>
<evidence type="ECO:0000313" key="2">
    <source>
        <dbReference type="Proteomes" id="UP001163046"/>
    </source>
</evidence>
<dbReference type="GO" id="GO:0004363">
    <property type="term" value="F:glutathione synthase activity"/>
    <property type="evidence" value="ECO:0007669"/>
    <property type="project" value="InterPro"/>
</dbReference>
<reference evidence="1" key="1">
    <citation type="submission" date="2023-01" db="EMBL/GenBank/DDBJ databases">
        <title>Genome assembly of the deep-sea coral Lophelia pertusa.</title>
        <authorList>
            <person name="Herrera S."/>
            <person name="Cordes E."/>
        </authorList>
    </citation>
    <scope>NUCLEOTIDE SEQUENCE</scope>
    <source>
        <strain evidence="1">USNM1676648</strain>
        <tissue evidence="1">Polyp</tissue>
    </source>
</reference>
<evidence type="ECO:0008006" key="3">
    <source>
        <dbReference type="Google" id="ProtNLM"/>
    </source>
</evidence>
<evidence type="ECO:0000313" key="1">
    <source>
        <dbReference type="EMBL" id="KAJ7388284.1"/>
    </source>
</evidence>
<dbReference type="GO" id="GO:0005524">
    <property type="term" value="F:ATP binding"/>
    <property type="evidence" value="ECO:0007669"/>
    <property type="project" value="InterPro"/>
</dbReference>
<dbReference type="AlphaFoldDB" id="A0A9W9ZYF4"/>
<dbReference type="Pfam" id="PF03917">
    <property type="entry name" value="GSH_synth_ATP"/>
    <property type="match status" value="1"/>
</dbReference>
<dbReference type="PANTHER" id="PTHR11130">
    <property type="entry name" value="GLUTATHIONE SYNTHETASE"/>
    <property type="match status" value="1"/>
</dbReference>
<accession>A0A9W9ZYF4</accession>
<dbReference type="SUPFAM" id="SSF56059">
    <property type="entry name" value="Glutathione synthetase ATP-binding domain-like"/>
    <property type="match status" value="1"/>
</dbReference>
<dbReference type="GO" id="GO:0043295">
    <property type="term" value="F:glutathione binding"/>
    <property type="evidence" value="ECO:0007669"/>
    <property type="project" value="TreeGrafter"/>
</dbReference>
<dbReference type="PANTHER" id="PTHR11130:SF0">
    <property type="entry name" value="GLUTATHIONE SYNTHETASE"/>
    <property type="match status" value="1"/>
</dbReference>
<dbReference type="Proteomes" id="UP001163046">
    <property type="component" value="Unassembled WGS sequence"/>
</dbReference>
<dbReference type="InterPro" id="IPR014049">
    <property type="entry name" value="Glutathione_synthase_N_euk"/>
</dbReference>
<dbReference type="OrthoDB" id="2020073at2759"/>
<proteinExistence type="predicted"/>
<feature type="non-terminal residue" evidence="1">
    <location>
        <position position="176"/>
    </location>
</feature>
<dbReference type="GO" id="GO:0005829">
    <property type="term" value="C:cytosol"/>
    <property type="evidence" value="ECO:0007669"/>
    <property type="project" value="TreeGrafter"/>
</dbReference>
<dbReference type="Gene3D" id="3.30.470.20">
    <property type="entry name" value="ATP-grasp fold, B domain"/>
    <property type="match status" value="1"/>
</dbReference>
<name>A0A9W9ZYF4_9CNID</name>
<dbReference type="InterPro" id="IPR005615">
    <property type="entry name" value="Glutathione_synthase"/>
</dbReference>